<dbReference type="NCBIfam" id="NF002963">
    <property type="entry name" value="PRK03634.1"/>
    <property type="match status" value="1"/>
</dbReference>
<dbReference type="PANTHER" id="PTHR22789">
    <property type="entry name" value="FUCULOSE PHOSPHATE ALDOLASE"/>
    <property type="match status" value="1"/>
</dbReference>
<dbReference type="SUPFAM" id="SSF53639">
    <property type="entry name" value="AraD/HMP-PK domain-like"/>
    <property type="match status" value="1"/>
</dbReference>
<gene>
    <name evidence="3" type="ORF">LEA_01709</name>
</gene>
<dbReference type="GO" id="GO:0046872">
    <property type="term" value="F:metal ion binding"/>
    <property type="evidence" value="ECO:0007669"/>
    <property type="project" value="UniProtKB-KW"/>
</dbReference>
<keyword evidence="1" id="KW-0479">Metal-binding</keyword>
<feature type="non-terminal residue" evidence="3">
    <location>
        <position position="1"/>
    </location>
</feature>
<accession>K1UPQ3</accession>
<dbReference type="AlphaFoldDB" id="K1UPQ3"/>
<feature type="domain" description="Class II aldolase/adducin N-terminal" evidence="2">
    <location>
        <begin position="14"/>
        <end position="192"/>
    </location>
</feature>
<dbReference type="InterPro" id="IPR001303">
    <property type="entry name" value="Aldolase_II/adducin_N"/>
</dbReference>
<organism evidence="3">
    <name type="scientific">human gut metagenome</name>
    <dbReference type="NCBI Taxonomy" id="408170"/>
    <lineage>
        <taxon>unclassified sequences</taxon>
        <taxon>metagenomes</taxon>
        <taxon>organismal metagenomes</taxon>
    </lineage>
</organism>
<reference evidence="3" key="1">
    <citation type="journal article" date="2013" name="Environ. Microbiol.">
        <title>Microbiota from the distal guts of lean and obese adolescents exhibit partial functional redundancy besides clear differences in community structure.</title>
        <authorList>
            <person name="Ferrer M."/>
            <person name="Ruiz A."/>
            <person name="Lanza F."/>
            <person name="Haange S.B."/>
            <person name="Oberbach A."/>
            <person name="Till H."/>
            <person name="Bargiela R."/>
            <person name="Campoy C."/>
            <person name="Segura M.T."/>
            <person name="Richter M."/>
            <person name="von Bergen M."/>
            <person name="Seifert J."/>
            <person name="Suarez A."/>
        </authorList>
    </citation>
    <scope>NUCLEOTIDE SEQUENCE</scope>
</reference>
<evidence type="ECO:0000259" key="2">
    <source>
        <dbReference type="SMART" id="SM01007"/>
    </source>
</evidence>
<dbReference type="GO" id="GO:0016832">
    <property type="term" value="F:aldehyde-lyase activity"/>
    <property type="evidence" value="ECO:0007669"/>
    <property type="project" value="TreeGrafter"/>
</dbReference>
<dbReference type="SMART" id="SM01007">
    <property type="entry name" value="Aldolase_II"/>
    <property type="match status" value="1"/>
</dbReference>
<evidence type="ECO:0000256" key="1">
    <source>
        <dbReference type="ARBA" id="ARBA00022723"/>
    </source>
</evidence>
<dbReference type="GO" id="GO:0019323">
    <property type="term" value="P:pentose catabolic process"/>
    <property type="evidence" value="ECO:0007669"/>
    <property type="project" value="TreeGrafter"/>
</dbReference>
<feature type="non-terminal residue" evidence="3">
    <location>
        <position position="192"/>
    </location>
</feature>
<name>K1UPQ3_9ZZZZ</name>
<dbReference type="InterPro" id="IPR036409">
    <property type="entry name" value="Aldolase_II/adducin_N_sf"/>
</dbReference>
<dbReference type="GO" id="GO:0005829">
    <property type="term" value="C:cytosol"/>
    <property type="evidence" value="ECO:0007669"/>
    <property type="project" value="TreeGrafter"/>
</dbReference>
<dbReference type="InterPro" id="IPR050197">
    <property type="entry name" value="Aldolase_class_II_sugar_metab"/>
</dbReference>
<comment type="caution">
    <text evidence="3">The sequence shown here is derived from an EMBL/GenBank/DDBJ whole genome shotgun (WGS) entry which is preliminary data.</text>
</comment>
<sequence>RRITMNFYDIEFVKGFIRMCDDGWQQGWHERNGGNLSYRLSEKDVEKAKEYFKEDDKWQSIGASVPDLANEYFMVTGSGKFFRNVILKPEDSTCIIKVDETGEKYKIVWGLVNGGRPTSELPSHLMNHQVKKKATNGEYRVIYHCHTTNVIALTFVLPLDDKVFTRELWEMATECPVVFPDGIGVVDWMVPG</sequence>
<dbReference type="PANTHER" id="PTHR22789:SF16">
    <property type="entry name" value="RHAMNULOSE-1-PHOSPHATE ALDOLASE"/>
    <property type="match status" value="1"/>
</dbReference>
<proteinExistence type="predicted"/>
<dbReference type="Gene3D" id="3.40.225.10">
    <property type="entry name" value="Class II aldolase/adducin N-terminal domain"/>
    <property type="match status" value="1"/>
</dbReference>
<evidence type="ECO:0000313" key="3">
    <source>
        <dbReference type="EMBL" id="EKC80130.1"/>
    </source>
</evidence>
<protein>
    <submittedName>
        <fullName evidence="3">Rhamnulose-1-phosphate aldolase</fullName>
    </submittedName>
</protein>
<dbReference type="EMBL" id="AJWY01001188">
    <property type="protein sequence ID" value="EKC80130.1"/>
    <property type="molecule type" value="Genomic_DNA"/>
</dbReference>
<dbReference type="Pfam" id="PF00596">
    <property type="entry name" value="Aldolase_II"/>
    <property type="match status" value="1"/>
</dbReference>